<dbReference type="GO" id="GO:0005737">
    <property type="term" value="C:cytoplasm"/>
    <property type="evidence" value="ECO:0007669"/>
    <property type="project" value="UniProtKB-SubCell"/>
</dbReference>
<dbReference type="InterPro" id="IPR006218">
    <property type="entry name" value="DAHP1/KDSA"/>
</dbReference>
<evidence type="ECO:0000259" key="7">
    <source>
        <dbReference type="Pfam" id="PF00793"/>
    </source>
</evidence>
<sequence length="278" mass="30653">MAKKHVQIADIDCGSDQLFLICGPCVIEAEPLMMETAERLKGISEDLDIPLIFKSSFSKDNRSSLDYYQGPGLEEGLRILDKIKQAFDVPILTDIHYPYQAAPAAEVVDVLQIPAYLCMQTELVVAAAETGAVVNLKHGQFIAPDNMDKPVKKIEVCGGDKILLTERGYTFGYNDLVVDPRSFMLLSKIGYPVVFDITHTIRKYGIPSKDPQGGNREFLSVLSRAGVAAGVDGVFIEAHPKPPEALCDAASQYYLDQLAEFIKPLLEIHHLVRMQGSQ</sequence>
<comment type="similarity">
    <text evidence="2">Belongs to the KdsA family.</text>
</comment>
<evidence type="ECO:0000256" key="1">
    <source>
        <dbReference type="ARBA" id="ARBA00004496"/>
    </source>
</evidence>
<dbReference type="NCBIfam" id="NF003543">
    <property type="entry name" value="PRK05198.1"/>
    <property type="match status" value="1"/>
</dbReference>
<evidence type="ECO:0000256" key="2">
    <source>
        <dbReference type="ARBA" id="ARBA00010499"/>
    </source>
</evidence>
<evidence type="ECO:0000256" key="5">
    <source>
        <dbReference type="ARBA" id="ARBA00022679"/>
    </source>
</evidence>
<keyword evidence="5" id="KW-0808">Transferase</keyword>
<dbReference type="Gene3D" id="3.20.20.70">
    <property type="entry name" value="Aldolase class I"/>
    <property type="match status" value="1"/>
</dbReference>
<reference evidence="8" key="1">
    <citation type="submission" date="2018-05" db="EMBL/GenBank/DDBJ databases">
        <authorList>
            <person name="Lanie J.A."/>
            <person name="Ng W.-L."/>
            <person name="Kazmierczak K.M."/>
            <person name="Andrzejewski T.M."/>
            <person name="Davidsen T.M."/>
            <person name="Wayne K.J."/>
            <person name="Tettelin H."/>
            <person name="Glass J.I."/>
            <person name="Rusch D."/>
            <person name="Podicherti R."/>
            <person name="Tsui H.-C.T."/>
            <person name="Winkler M.E."/>
        </authorList>
    </citation>
    <scope>NUCLEOTIDE SEQUENCE</scope>
</reference>
<comment type="catalytic activity">
    <reaction evidence="6">
        <text>D-arabinose 5-phosphate + phosphoenolpyruvate + H2O = 3-deoxy-alpha-D-manno-2-octulosonate-8-phosphate + phosphate</text>
        <dbReference type="Rhea" id="RHEA:14053"/>
        <dbReference type="ChEBI" id="CHEBI:15377"/>
        <dbReference type="ChEBI" id="CHEBI:43474"/>
        <dbReference type="ChEBI" id="CHEBI:57693"/>
        <dbReference type="ChEBI" id="CHEBI:58702"/>
        <dbReference type="ChEBI" id="CHEBI:85985"/>
        <dbReference type="EC" id="2.5.1.55"/>
    </reaction>
</comment>
<dbReference type="AlphaFoldDB" id="A0A381V430"/>
<protein>
    <recommendedName>
        <fullName evidence="3">3-deoxy-8-phosphooctulonate synthase</fullName>
        <ecNumber evidence="3">2.5.1.55</ecNumber>
    </recommendedName>
</protein>
<gene>
    <name evidence="8" type="ORF">METZ01_LOCUS88003</name>
</gene>
<dbReference type="Pfam" id="PF00793">
    <property type="entry name" value="DAHP_synth_1"/>
    <property type="match status" value="1"/>
</dbReference>
<accession>A0A381V430</accession>
<dbReference type="PANTHER" id="PTHR21057">
    <property type="entry name" value="PHOSPHO-2-DEHYDRO-3-DEOXYHEPTONATE ALDOLASE"/>
    <property type="match status" value="1"/>
</dbReference>
<dbReference type="GO" id="GO:0008676">
    <property type="term" value="F:3-deoxy-8-phosphooctulonate synthase activity"/>
    <property type="evidence" value="ECO:0007669"/>
    <property type="project" value="UniProtKB-EC"/>
</dbReference>
<name>A0A381V430_9ZZZZ</name>
<dbReference type="EMBL" id="UINC01007802">
    <property type="protein sequence ID" value="SVA35149.1"/>
    <property type="molecule type" value="Genomic_DNA"/>
</dbReference>
<keyword evidence="4" id="KW-0963">Cytoplasm</keyword>
<dbReference type="InterPro" id="IPR013785">
    <property type="entry name" value="Aldolase_TIM"/>
</dbReference>
<organism evidence="8">
    <name type="scientific">marine metagenome</name>
    <dbReference type="NCBI Taxonomy" id="408172"/>
    <lineage>
        <taxon>unclassified sequences</taxon>
        <taxon>metagenomes</taxon>
        <taxon>ecological metagenomes</taxon>
    </lineage>
</organism>
<dbReference type="NCBIfam" id="TIGR01362">
    <property type="entry name" value="KDO8P_synth"/>
    <property type="match status" value="1"/>
</dbReference>
<dbReference type="EC" id="2.5.1.55" evidence="3"/>
<feature type="domain" description="DAHP synthetase I/KDSA" evidence="7">
    <location>
        <begin position="10"/>
        <end position="267"/>
    </location>
</feature>
<proteinExistence type="inferred from homology"/>
<evidence type="ECO:0000256" key="4">
    <source>
        <dbReference type="ARBA" id="ARBA00022490"/>
    </source>
</evidence>
<comment type="subcellular location">
    <subcellularLocation>
        <location evidence="1">Cytoplasm</location>
    </subcellularLocation>
</comment>
<dbReference type="SUPFAM" id="SSF51569">
    <property type="entry name" value="Aldolase"/>
    <property type="match status" value="1"/>
</dbReference>
<evidence type="ECO:0000256" key="3">
    <source>
        <dbReference type="ARBA" id="ARBA00012693"/>
    </source>
</evidence>
<evidence type="ECO:0000256" key="6">
    <source>
        <dbReference type="ARBA" id="ARBA00049112"/>
    </source>
</evidence>
<dbReference type="InterPro" id="IPR006269">
    <property type="entry name" value="KDO8P_synthase"/>
</dbReference>
<evidence type="ECO:0000313" key="8">
    <source>
        <dbReference type="EMBL" id="SVA35149.1"/>
    </source>
</evidence>